<keyword evidence="3" id="KW-1185">Reference proteome</keyword>
<sequence length="280" mass="31516">MKTDIFPLNFFKSIITPKRVFTGRKQLNWFQMVIVLLFLNGLMMIPLSVNMAKMDSYPVEETYPNAFAMLDESVVEFLDGAEFSEGTLSLSEPFIEEYDAGIVGGNVSTAQKEQALEAPNTLLFQENELIIKDGENPVTSVTYTKDFSIEEVSSVEELKSELSRQWFIQNKSFIVGSLLVSLFILLLVSIVLITLGSSLFVYLSKKGQLSTIRTYKESVNLVVNTLGLPTIIAMILGFIQFDIITMIMTQTFGFVILLLVVFTKTRFSDDVVNQMNTNKK</sequence>
<feature type="transmembrane region" description="Helical" evidence="1">
    <location>
        <begin position="221"/>
        <end position="239"/>
    </location>
</feature>
<gene>
    <name evidence="2" type="ORF">EKG37_18775</name>
</gene>
<name>A0A3S0I9A3_9BACI</name>
<dbReference type="AlphaFoldDB" id="A0A3S0I9A3"/>
<feature type="transmembrane region" description="Helical" evidence="1">
    <location>
        <begin position="29"/>
        <end position="49"/>
    </location>
</feature>
<dbReference type="RefSeq" id="WP_126410317.1">
    <property type="nucleotide sequence ID" value="NZ_RXNT01000018.1"/>
</dbReference>
<proteinExistence type="predicted"/>
<evidence type="ECO:0000313" key="2">
    <source>
        <dbReference type="EMBL" id="RTR27569.1"/>
    </source>
</evidence>
<organism evidence="2 3">
    <name type="scientific">Bacillus yapensis</name>
    <dbReference type="NCBI Taxonomy" id="2492960"/>
    <lineage>
        <taxon>Bacteria</taxon>
        <taxon>Bacillati</taxon>
        <taxon>Bacillota</taxon>
        <taxon>Bacilli</taxon>
        <taxon>Bacillales</taxon>
        <taxon>Bacillaceae</taxon>
        <taxon>Bacillus</taxon>
    </lineage>
</organism>
<evidence type="ECO:0000256" key="1">
    <source>
        <dbReference type="SAM" id="Phobius"/>
    </source>
</evidence>
<comment type="caution">
    <text evidence="2">The sequence shown here is derived from an EMBL/GenBank/DDBJ whole genome shotgun (WGS) entry which is preliminary data.</text>
</comment>
<keyword evidence="1" id="KW-0472">Membrane</keyword>
<keyword evidence="1" id="KW-0812">Transmembrane</keyword>
<dbReference type="OrthoDB" id="2287686at2"/>
<dbReference type="Proteomes" id="UP000271374">
    <property type="component" value="Unassembled WGS sequence"/>
</dbReference>
<protein>
    <submittedName>
        <fullName evidence="2">DUF1189 domain-containing protein</fullName>
    </submittedName>
</protein>
<feature type="transmembrane region" description="Helical" evidence="1">
    <location>
        <begin position="246"/>
        <end position="263"/>
    </location>
</feature>
<evidence type="ECO:0000313" key="3">
    <source>
        <dbReference type="Proteomes" id="UP000271374"/>
    </source>
</evidence>
<accession>A0A3S0I9A3</accession>
<reference evidence="2 3" key="1">
    <citation type="submission" date="2018-12" db="EMBL/GenBank/DDBJ databases">
        <title>Bacillus yapensis draft genome sequence.</title>
        <authorList>
            <person name="Yu L."/>
            <person name="Xu X."/>
            <person name="Tang X."/>
        </authorList>
    </citation>
    <scope>NUCLEOTIDE SEQUENCE [LARGE SCALE GENOMIC DNA]</scope>
    <source>
        <strain evidence="2 3">XXST-01</strain>
    </source>
</reference>
<feature type="transmembrane region" description="Helical" evidence="1">
    <location>
        <begin position="173"/>
        <end position="201"/>
    </location>
</feature>
<keyword evidence="1" id="KW-1133">Transmembrane helix</keyword>
<dbReference type="EMBL" id="RXNT01000018">
    <property type="protein sequence ID" value="RTR27569.1"/>
    <property type="molecule type" value="Genomic_DNA"/>
</dbReference>